<evidence type="ECO:0000256" key="8">
    <source>
        <dbReference type="ARBA" id="ARBA00030686"/>
    </source>
</evidence>
<dbReference type="FunFam" id="3.40.50.10210:FF:000001">
    <property type="entry name" value="Nicotinate-nucleotide--dimethylbenzimidazole phosphoribosyltransferase"/>
    <property type="match status" value="1"/>
</dbReference>
<dbReference type="Pfam" id="PF02277">
    <property type="entry name" value="DBI_PRT"/>
    <property type="match status" value="1"/>
</dbReference>
<dbReference type="Gene3D" id="1.10.1610.10">
    <property type="match status" value="1"/>
</dbReference>
<dbReference type="NCBIfam" id="TIGR03160">
    <property type="entry name" value="cobT_DBIPRT"/>
    <property type="match status" value="1"/>
</dbReference>
<dbReference type="InterPro" id="IPR023195">
    <property type="entry name" value="Nict_dMeBzImd_PRibTrfase_N"/>
</dbReference>
<dbReference type="InterPro" id="IPR036087">
    <property type="entry name" value="Nict_dMeBzImd_PRibTrfase_sf"/>
</dbReference>
<evidence type="ECO:0000313" key="11">
    <source>
        <dbReference type="EMBL" id="MBB5047325.1"/>
    </source>
</evidence>
<protein>
    <recommendedName>
        <fullName evidence="4 10">Nicotinate-nucleotide--dimethylbenzimidazole phosphoribosyltransferase</fullName>
        <shortName evidence="10">NN:DBI PRT</shortName>
        <ecNumber evidence="3 10">2.4.2.21</ecNumber>
    </recommendedName>
    <alternativeName>
        <fullName evidence="8 10">N(1)-alpha-phosphoribosyltransferase</fullName>
    </alternativeName>
</protein>
<evidence type="ECO:0000256" key="9">
    <source>
        <dbReference type="ARBA" id="ARBA00047340"/>
    </source>
</evidence>
<comment type="catalytic activity">
    <reaction evidence="9 10">
        <text>5,6-dimethylbenzimidazole + nicotinate beta-D-ribonucleotide = alpha-ribazole 5'-phosphate + nicotinate + H(+)</text>
        <dbReference type="Rhea" id="RHEA:11196"/>
        <dbReference type="ChEBI" id="CHEBI:15378"/>
        <dbReference type="ChEBI" id="CHEBI:15890"/>
        <dbReference type="ChEBI" id="CHEBI:32544"/>
        <dbReference type="ChEBI" id="CHEBI:57502"/>
        <dbReference type="ChEBI" id="CHEBI:57918"/>
        <dbReference type="EC" id="2.4.2.21"/>
    </reaction>
</comment>
<evidence type="ECO:0000256" key="2">
    <source>
        <dbReference type="ARBA" id="ARBA00007110"/>
    </source>
</evidence>
<comment type="pathway">
    <text evidence="1 10">Nucleoside biosynthesis; alpha-ribazole biosynthesis; alpha-ribazole from 5,6-dimethylbenzimidazole: step 1/2.</text>
</comment>
<keyword evidence="6 10" id="KW-0328">Glycosyltransferase</keyword>
<organism evidence="11 12">
    <name type="scientific">Rhodopseudomonas rhenobacensis</name>
    <dbReference type="NCBI Taxonomy" id="87461"/>
    <lineage>
        <taxon>Bacteria</taxon>
        <taxon>Pseudomonadati</taxon>
        <taxon>Pseudomonadota</taxon>
        <taxon>Alphaproteobacteria</taxon>
        <taxon>Hyphomicrobiales</taxon>
        <taxon>Nitrobacteraceae</taxon>
        <taxon>Rhodopseudomonas</taxon>
    </lineage>
</organism>
<evidence type="ECO:0000256" key="4">
    <source>
        <dbReference type="ARBA" id="ARBA00015486"/>
    </source>
</evidence>
<name>A0A7W7Z3W8_9BRAD</name>
<feature type="active site" description="Proton acceptor" evidence="10">
    <location>
        <position position="319"/>
    </location>
</feature>
<evidence type="ECO:0000256" key="5">
    <source>
        <dbReference type="ARBA" id="ARBA00022573"/>
    </source>
</evidence>
<comment type="caution">
    <text evidence="11">The sequence shown here is derived from an EMBL/GenBank/DDBJ whole genome shotgun (WGS) entry which is preliminary data.</text>
</comment>
<dbReference type="SUPFAM" id="SSF52733">
    <property type="entry name" value="Nicotinate mononucleotide:5,6-dimethylbenzimidazole phosphoribosyltransferase (CobT)"/>
    <property type="match status" value="1"/>
</dbReference>
<dbReference type="RefSeq" id="WP_184257049.1">
    <property type="nucleotide sequence ID" value="NZ_JACHIH010000010.1"/>
</dbReference>
<evidence type="ECO:0000256" key="7">
    <source>
        <dbReference type="ARBA" id="ARBA00022679"/>
    </source>
</evidence>
<evidence type="ECO:0000313" key="12">
    <source>
        <dbReference type="Proteomes" id="UP000542353"/>
    </source>
</evidence>
<dbReference type="AlphaFoldDB" id="A0A7W7Z3W8"/>
<evidence type="ECO:0000256" key="6">
    <source>
        <dbReference type="ARBA" id="ARBA00022676"/>
    </source>
</evidence>
<dbReference type="InterPro" id="IPR017846">
    <property type="entry name" value="Nict_dMeBzImd_PRibTrfase_bact"/>
</dbReference>
<evidence type="ECO:0000256" key="1">
    <source>
        <dbReference type="ARBA" id="ARBA00005049"/>
    </source>
</evidence>
<accession>A0A7W7Z3W8</accession>
<keyword evidence="7 10" id="KW-0808">Transferase</keyword>
<dbReference type="Proteomes" id="UP000542353">
    <property type="component" value="Unassembled WGS sequence"/>
</dbReference>
<dbReference type="PANTHER" id="PTHR43463:SF1">
    <property type="entry name" value="NICOTINATE-NUCLEOTIDE--DIMETHYLBENZIMIDAZOLE PHOSPHORIBOSYLTRANSFERASE"/>
    <property type="match status" value="1"/>
</dbReference>
<dbReference type="EMBL" id="JACHIH010000010">
    <property type="protein sequence ID" value="MBB5047325.1"/>
    <property type="molecule type" value="Genomic_DNA"/>
</dbReference>
<evidence type="ECO:0000256" key="10">
    <source>
        <dbReference type="HAMAP-Rule" id="MF_00230"/>
    </source>
</evidence>
<evidence type="ECO:0000256" key="3">
    <source>
        <dbReference type="ARBA" id="ARBA00011991"/>
    </source>
</evidence>
<dbReference type="InterPro" id="IPR003200">
    <property type="entry name" value="Nict_dMeBzImd_PRibTrfase"/>
</dbReference>
<comment type="function">
    <text evidence="10">Catalyzes the synthesis of alpha-ribazole-5'-phosphate from nicotinate mononucleotide (NAMN) and 5,6-dimethylbenzimidazole (DMB).</text>
</comment>
<reference evidence="11 12" key="1">
    <citation type="submission" date="2020-08" db="EMBL/GenBank/DDBJ databases">
        <title>Genomic Encyclopedia of Type Strains, Phase IV (KMG-IV): sequencing the most valuable type-strain genomes for metagenomic binning, comparative biology and taxonomic classification.</title>
        <authorList>
            <person name="Goeker M."/>
        </authorList>
    </citation>
    <scope>NUCLEOTIDE SEQUENCE [LARGE SCALE GENOMIC DNA]</scope>
    <source>
        <strain evidence="11 12">DSM 12706</strain>
    </source>
</reference>
<dbReference type="HAMAP" id="MF_00230">
    <property type="entry name" value="CobT"/>
    <property type="match status" value="1"/>
</dbReference>
<keyword evidence="12" id="KW-1185">Reference proteome</keyword>
<dbReference type="NCBIfam" id="NF000996">
    <property type="entry name" value="PRK00105.1"/>
    <property type="match status" value="1"/>
</dbReference>
<keyword evidence="5 10" id="KW-0169">Cobalamin biosynthesis</keyword>
<dbReference type="Gene3D" id="3.40.50.10210">
    <property type="match status" value="1"/>
</dbReference>
<dbReference type="GO" id="GO:0008939">
    <property type="term" value="F:nicotinate-nucleotide-dimethylbenzimidazole phosphoribosyltransferase activity"/>
    <property type="evidence" value="ECO:0007669"/>
    <property type="project" value="UniProtKB-UniRule"/>
</dbReference>
<comment type="similarity">
    <text evidence="2 10">Belongs to the CobT family.</text>
</comment>
<dbReference type="GO" id="GO:0009236">
    <property type="term" value="P:cobalamin biosynthetic process"/>
    <property type="evidence" value="ECO:0007669"/>
    <property type="project" value="UniProtKB-UniRule"/>
</dbReference>
<dbReference type="CDD" id="cd02439">
    <property type="entry name" value="DMB-PRT_CobT"/>
    <property type="match status" value="1"/>
</dbReference>
<dbReference type="EC" id="2.4.2.21" evidence="3 10"/>
<dbReference type="UniPathway" id="UPA00061">
    <property type="reaction ID" value="UER00516"/>
</dbReference>
<proteinExistence type="inferred from homology"/>
<dbReference type="PANTHER" id="PTHR43463">
    <property type="entry name" value="NICOTINATE-NUCLEOTIDE--DIMETHYLBENZIMIDAZOLE PHOSPHORIBOSYLTRANSFERASE"/>
    <property type="match status" value="1"/>
</dbReference>
<sequence length="351" mass="35989">MPTATDIAWQPPGISPIDAATETAIRARIDGKAKPLGSLGQIEDLAVQLGQIRHPGEPRGDNAVLLVFAGDHGLTEEGVSQFPAAVTVGMVMTYLAGRACANAFAGATNVEIRVVDAGVAAELPKHPGLIDAKIRMGTANAAREPAMTRQQAIAALDRGCALAVEEIRNGADIIALGEMGIGNTASSSLLLHRLAPAPLEECIGVGAGQNSAGMAKKRAAIEKAAARSDVTAPLDVLAEFGGLEIAMMAGAILGAASQRRPVIVDGFISTVAALLAIRLQPAARGYCVFAHRSAERGHAIALQAMQAKPLLDLGLRLGEGTGAILAVPLLRAAARLLTDVASLSDVLEGKI</sequence>
<gene>
    <name evidence="10" type="primary">cobT</name>
    <name evidence="11" type="ORF">HNR60_002079</name>
</gene>